<evidence type="ECO:0000256" key="2">
    <source>
        <dbReference type="SAM" id="Phobius"/>
    </source>
</evidence>
<dbReference type="HOGENOM" id="CLU_060803_0_0_1"/>
<evidence type="ECO:0000313" key="3">
    <source>
        <dbReference type="EMBL" id="EGO25810.1"/>
    </source>
</evidence>
<dbReference type="OrthoDB" id="2562239at2759"/>
<keyword evidence="2" id="KW-0812">Transmembrane</keyword>
<proteinExistence type="predicted"/>
<dbReference type="AlphaFoldDB" id="F8NU44"/>
<name>F8NU44_SERL9</name>
<feature type="transmembrane region" description="Helical" evidence="2">
    <location>
        <begin position="202"/>
        <end position="222"/>
    </location>
</feature>
<dbReference type="Proteomes" id="UP000008064">
    <property type="component" value="Unassembled WGS sequence"/>
</dbReference>
<keyword evidence="2" id="KW-0472">Membrane</keyword>
<dbReference type="EMBL" id="GL945433">
    <property type="protein sequence ID" value="EGO25810.1"/>
    <property type="molecule type" value="Genomic_DNA"/>
</dbReference>
<reference evidence="3" key="1">
    <citation type="submission" date="2011-04" db="EMBL/GenBank/DDBJ databases">
        <title>Evolution of plant cell wall degrading machinery underlies the functional diversity of forest fungi.</title>
        <authorList>
            <consortium name="US DOE Joint Genome Institute (JGI-PGF)"/>
            <person name="Eastwood D.C."/>
            <person name="Floudas D."/>
            <person name="Binder M."/>
            <person name="Majcherczyk A."/>
            <person name="Schneider P."/>
            <person name="Aerts A."/>
            <person name="Asiegbu F.O."/>
            <person name="Baker S.E."/>
            <person name="Barry K."/>
            <person name="Bendiksby M."/>
            <person name="Blumentritt M."/>
            <person name="Coutinho P.M."/>
            <person name="Cullen D."/>
            <person name="Cullen D."/>
            <person name="Gathman A."/>
            <person name="Goodell B."/>
            <person name="Henrissat B."/>
            <person name="Ihrmark K."/>
            <person name="Kauserud H."/>
            <person name="Kohler A."/>
            <person name="LaButti K."/>
            <person name="Lapidus A."/>
            <person name="Lavin J.L."/>
            <person name="Lee Y.-H."/>
            <person name="Lindquist E."/>
            <person name="Lilly W."/>
            <person name="Lucas S."/>
            <person name="Morin E."/>
            <person name="Murat C."/>
            <person name="Oguiza J.A."/>
            <person name="Park J."/>
            <person name="Pisabarro A.G."/>
            <person name="Riley R."/>
            <person name="Rosling A."/>
            <person name="Salamov A."/>
            <person name="Schmidt O."/>
            <person name="Schmutz J."/>
            <person name="Skrede I."/>
            <person name="Stenlid J."/>
            <person name="Wiebenga A."/>
            <person name="Xie X."/>
            <person name="Kues U."/>
            <person name="Hibbett D.S."/>
            <person name="Hoffmeister D."/>
            <person name="Hogberg N."/>
            <person name="Martin F."/>
            <person name="Grigoriev I.V."/>
            <person name="Watkinson S.C."/>
        </authorList>
    </citation>
    <scope>NUCLEOTIDE SEQUENCE</scope>
    <source>
        <strain evidence="3">S7.9</strain>
    </source>
</reference>
<organism>
    <name type="scientific">Serpula lacrymans var. lacrymans (strain S7.9)</name>
    <name type="common">Dry rot fungus</name>
    <dbReference type="NCBI Taxonomy" id="578457"/>
    <lineage>
        <taxon>Eukaryota</taxon>
        <taxon>Fungi</taxon>
        <taxon>Dikarya</taxon>
        <taxon>Basidiomycota</taxon>
        <taxon>Agaricomycotina</taxon>
        <taxon>Agaricomycetes</taxon>
        <taxon>Agaricomycetidae</taxon>
        <taxon>Boletales</taxon>
        <taxon>Coniophorineae</taxon>
        <taxon>Serpulaceae</taxon>
        <taxon>Serpula</taxon>
    </lineage>
</organism>
<feature type="transmembrane region" description="Helical" evidence="2">
    <location>
        <begin position="55"/>
        <end position="77"/>
    </location>
</feature>
<keyword evidence="2" id="KW-1133">Transmembrane helix</keyword>
<dbReference type="KEGG" id="sla:SERLADRAFT_415233"/>
<protein>
    <submittedName>
        <fullName evidence="3">Uncharacterized protein</fullName>
    </submittedName>
</protein>
<dbReference type="GeneID" id="18813362"/>
<feature type="transmembrane region" description="Helical" evidence="2">
    <location>
        <begin position="116"/>
        <end position="134"/>
    </location>
</feature>
<feature type="region of interest" description="Disordered" evidence="1">
    <location>
        <begin position="355"/>
        <end position="383"/>
    </location>
</feature>
<feature type="transmembrane region" description="Helical" evidence="2">
    <location>
        <begin position="242"/>
        <end position="263"/>
    </location>
</feature>
<dbReference type="RefSeq" id="XP_007317932.1">
    <property type="nucleotide sequence ID" value="XM_007317870.1"/>
</dbReference>
<feature type="transmembrane region" description="Helical" evidence="2">
    <location>
        <begin position="84"/>
        <end position="104"/>
    </location>
</feature>
<sequence length="383" mass="42941">MIRKPRLLVFSFLFFLILQRVYVLSRNLKRAYTVTMASNIAFPSPVGGVPFPSDFAPSVLFAVLYGLLLPVAAYRIADKRSRTVLLVGSTVFAIERLVIFSLRAVQAHSSSKRESITIAAYMQVTIGLGFIGIMQDVMNLLRCLLVNSTLGPTNHPDTPSSSSDIVGSTSSVWKPSPSTSFHVLDGVFQGDQPRRRNFYRRFIDVTKLTFLVATIPGIIGNAHYRGVLDSASTSQEVMRLRYVSTAVALFLILVVVSMTMWAMKTIPRVRTSPALLLLSICALLSSSAIYRLAVMYNTTTSLTSMSQGSLNTPSEKAEFYIFHMLNEWVALALILGLNVRERFDTGMLGDWRPVDEDRRERQRREEKEQKKRDRKAQQNNTVV</sequence>
<feature type="compositionally biased region" description="Basic and acidic residues" evidence="1">
    <location>
        <begin position="355"/>
        <end position="371"/>
    </location>
</feature>
<gene>
    <name evidence="3" type="ORF">SERLADRAFT_415233</name>
</gene>
<feature type="transmembrane region" description="Helical" evidence="2">
    <location>
        <begin position="319"/>
        <end position="339"/>
    </location>
</feature>
<accession>F8NU44</accession>
<feature type="transmembrane region" description="Helical" evidence="2">
    <location>
        <begin position="275"/>
        <end position="299"/>
    </location>
</feature>
<evidence type="ECO:0000256" key="1">
    <source>
        <dbReference type="SAM" id="MobiDB-lite"/>
    </source>
</evidence>